<protein>
    <recommendedName>
        <fullName evidence="10">Cysteine/serine-rich nuclear protein N-terminal domain-containing protein</fullName>
    </recommendedName>
</protein>
<keyword evidence="7" id="KW-0804">Transcription</keyword>
<name>A0A164SIA6_9CRUS</name>
<evidence type="ECO:0000259" key="10">
    <source>
        <dbReference type="Pfam" id="PF16019"/>
    </source>
</evidence>
<dbReference type="OrthoDB" id="5946974at2759"/>
<keyword evidence="6" id="KW-0010">Activator</keyword>
<feature type="compositionally biased region" description="Low complexity" evidence="9">
    <location>
        <begin position="441"/>
        <end position="459"/>
    </location>
</feature>
<keyword evidence="3" id="KW-0053">Apoptosis</keyword>
<dbReference type="Pfam" id="PF16019">
    <property type="entry name" value="CSRNP_N"/>
    <property type="match status" value="2"/>
</dbReference>
<dbReference type="PANTHER" id="PTHR13580:SF9">
    <property type="entry name" value="AXIN1 UP-REGULATED 1, ISOFORM A"/>
    <property type="match status" value="1"/>
</dbReference>
<feature type="region of interest" description="Disordered" evidence="9">
    <location>
        <begin position="232"/>
        <end position="264"/>
    </location>
</feature>
<comment type="caution">
    <text evidence="11">The sequence shown here is derived from an EMBL/GenBank/DDBJ whole genome shotgun (WGS) entry which is preliminary data.</text>
</comment>
<evidence type="ECO:0000256" key="9">
    <source>
        <dbReference type="SAM" id="MobiDB-lite"/>
    </source>
</evidence>
<dbReference type="AlphaFoldDB" id="A0A164SIA6"/>
<keyword evidence="4" id="KW-0805">Transcription regulation</keyword>
<keyword evidence="8" id="KW-0539">Nucleus</keyword>
<feature type="domain" description="Cysteine/serine-rich nuclear protein N-terminal" evidence="10">
    <location>
        <begin position="242"/>
        <end position="383"/>
    </location>
</feature>
<evidence type="ECO:0000313" key="11">
    <source>
        <dbReference type="EMBL" id="KZS09656.1"/>
    </source>
</evidence>
<proteinExistence type="inferred from homology"/>
<evidence type="ECO:0000256" key="1">
    <source>
        <dbReference type="ARBA" id="ARBA00004123"/>
    </source>
</evidence>
<feature type="region of interest" description="Disordered" evidence="9">
    <location>
        <begin position="441"/>
        <end position="461"/>
    </location>
</feature>
<feature type="domain" description="Cysteine/serine-rich nuclear protein N-terminal" evidence="10">
    <location>
        <begin position="125"/>
        <end position="218"/>
    </location>
</feature>
<evidence type="ECO:0000256" key="3">
    <source>
        <dbReference type="ARBA" id="ARBA00022703"/>
    </source>
</evidence>
<comment type="subcellular location">
    <subcellularLocation>
        <location evidence="1">Nucleus</location>
    </subcellularLocation>
</comment>
<dbReference type="GO" id="GO:0005634">
    <property type="term" value="C:nucleus"/>
    <property type="evidence" value="ECO:0007669"/>
    <property type="project" value="UniProtKB-SubCell"/>
</dbReference>
<evidence type="ECO:0000256" key="4">
    <source>
        <dbReference type="ARBA" id="ARBA00023015"/>
    </source>
</evidence>
<dbReference type="InterPro" id="IPR023260">
    <property type="entry name" value="Cys/Ser-rich_nuc_prot"/>
</dbReference>
<evidence type="ECO:0000256" key="7">
    <source>
        <dbReference type="ARBA" id="ARBA00023163"/>
    </source>
</evidence>
<reference evidence="11 12" key="1">
    <citation type="submission" date="2016-03" db="EMBL/GenBank/DDBJ databases">
        <title>EvidentialGene: Evidence-directed Construction of Genes on Genomes.</title>
        <authorList>
            <person name="Gilbert D.G."/>
            <person name="Choi J.-H."/>
            <person name="Mockaitis K."/>
            <person name="Colbourne J."/>
            <person name="Pfrender M."/>
        </authorList>
    </citation>
    <scope>NUCLEOTIDE SEQUENCE [LARGE SCALE GENOMIC DNA]</scope>
    <source>
        <strain evidence="11 12">Xinb3</strain>
        <tissue evidence="11">Complete organism</tissue>
    </source>
</reference>
<evidence type="ECO:0000313" key="12">
    <source>
        <dbReference type="Proteomes" id="UP000076858"/>
    </source>
</evidence>
<dbReference type="GO" id="GO:0000981">
    <property type="term" value="F:DNA-binding transcription factor activity, RNA polymerase II-specific"/>
    <property type="evidence" value="ECO:0007669"/>
    <property type="project" value="TreeGrafter"/>
</dbReference>
<dbReference type="STRING" id="35525.A0A164SIA6"/>
<keyword evidence="5" id="KW-0238">DNA-binding</keyword>
<dbReference type="PRINTS" id="PR02031">
    <property type="entry name" value="CYSSERRICHNP"/>
</dbReference>
<dbReference type="GO" id="GO:0006915">
    <property type="term" value="P:apoptotic process"/>
    <property type="evidence" value="ECO:0007669"/>
    <property type="project" value="UniProtKB-KW"/>
</dbReference>
<gene>
    <name evidence="11" type="ORF">APZ42_026056</name>
</gene>
<dbReference type="PANTHER" id="PTHR13580">
    <property type="entry name" value="TGF-BETA INDUCED APOPTOSIS PROTEIN"/>
    <property type="match status" value="1"/>
</dbReference>
<evidence type="ECO:0000256" key="6">
    <source>
        <dbReference type="ARBA" id="ARBA00023159"/>
    </source>
</evidence>
<dbReference type="Proteomes" id="UP000076858">
    <property type="component" value="Unassembled WGS sequence"/>
</dbReference>
<dbReference type="EMBL" id="LRGB01002011">
    <property type="protein sequence ID" value="KZS09656.1"/>
    <property type="molecule type" value="Genomic_DNA"/>
</dbReference>
<evidence type="ECO:0000256" key="2">
    <source>
        <dbReference type="ARBA" id="ARBA00008548"/>
    </source>
</evidence>
<feature type="compositionally biased region" description="Basic and acidic residues" evidence="9">
    <location>
        <begin position="241"/>
        <end position="250"/>
    </location>
</feature>
<evidence type="ECO:0000256" key="5">
    <source>
        <dbReference type="ARBA" id="ARBA00023125"/>
    </source>
</evidence>
<comment type="similarity">
    <text evidence="2">Belongs to the AXUD1 family.</text>
</comment>
<dbReference type="InterPro" id="IPR031972">
    <property type="entry name" value="CSRNP_N"/>
</dbReference>
<accession>A0A164SIA6</accession>
<dbReference type="GO" id="GO:0043565">
    <property type="term" value="F:sequence-specific DNA binding"/>
    <property type="evidence" value="ECO:0007669"/>
    <property type="project" value="TreeGrafter"/>
</dbReference>
<organism evidence="11 12">
    <name type="scientific">Daphnia magna</name>
    <dbReference type="NCBI Taxonomy" id="35525"/>
    <lineage>
        <taxon>Eukaryota</taxon>
        <taxon>Metazoa</taxon>
        <taxon>Ecdysozoa</taxon>
        <taxon>Arthropoda</taxon>
        <taxon>Crustacea</taxon>
        <taxon>Branchiopoda</taxon>
        <taxon>Diplostraca</taxon>
        <taxon>Cladocera</taxon>
        <taxon>Anomopoda</taxon>
        <taxon>Daphniidae</taxon>
        <taxon>Daphnia</taxon>
    </lineage>
</organism>
<sequence length="652" mass="71199">MESVNTEVIMGLFATKSAVVDGDTIVEKCCNEEEQGKQTRLHGEQKVDAAPSSPVLVSPLTALQDLTREYQEIDPVSSKSTSLSEVEEGQILESSSDAFDLTTNVNKRPSSVLSDTPGGAGLAKKTKKKISFSSVTAYYFPRAQGFTCIPSQGGSTLGMALKHSHEESFTLAEHANYQRRNHRRHYILTRLLLQLRKRRKSRSATKASEEDAVAAAAATALALEATNSTLEVFASNSNPDTKNKNDVKESDSDDSDADGQQISDVSDSELEVDNYYFLQPVPTRQRRVLLRESGIGKIETSEKDDCRQIRVSRESCGCSCQGYCDPESCSCAQSGIQCQVDRLNFPCGCSREACGNPSGRVEFNPVRVRTHFIHTLMRMELENTQEPNKSLQPLHHNQQHPLLQKIDELPASEIDIGVVSTVSALVPPESHYNWDSVMQLPSSQDQHQQALQQPQHHASYPVAEPLPENGWFCHYSNDVSNTYPLYSGPSAASSAEVFTYDQTPYDSLGYHSTEVAGENSQQHYTELVDSSSSSGYAGSAVNNSTGEFYTEYGQSYQSFDPQVFNYHHAPSDTYNAADEIYSYAEEGSSFGVNGVNGVNANAVYGSSSNGGSVLDTVNNAPKAESSNSSSEEDILDMGSSLATIVKETMVSV</sequence>
<keyword evidence="12" id="KW-1185">Reference proteome</keyword>
<evidence type="ECO:0000256" key="8">
    <source>
        <dbReference type="ARBA" id="ARBA00023242"/>
    </source>
</evidence>